<dbReference type="SMART" id="SM00225">
    <property type="entry name" value="BTB"/>
    <property type="match status" value="1"/>
</dbReference>
<name>A0A3B6B5A6_WHEAT</name>
<dbReference type="CDD" id="cd18280">
    <property type="entry name" value="BTB_POZ_BPM_plant"/>
    <property type="match status" value="1"/>
</dbReference>
<keyword evidence="7" id="KW-1185">Reference proteome</keyword>
<dbReference type="PROSITE" id="PS50097">
    <property type="entry name" value="BTB"/>
    <property type="match status" value="1"/>
</dbReference>
<feature type="domain" description="MATH" evidence="5">
    <location>
        <begin position="71"/>
        <end position="199"/>
    </location>
</feature>
<dbReference type="Pfam" id="PF24570">
    <property type="entry name" value="BACK_BPM_SPOP"/>
    <property type="match status" value="1"/>
</dbReference>
<dbReference type="SUPFAM" id="SSF54695">
    <property type="entry name" value="POZ domain"/>
    <property type="match status" value="1"/>
</dbReference>
<gene>
    <name evidence="6" type="primary">LOC123186158</name>
</gene>
<dbReference type="Gramene" id="TraesROB_scaffold_116939_01G000100.1">
    <property type="protein sequence ID" value="TraesROB_scaffold_116939_01G000100.1"/>
    <property type="gene ID" value="TraesROB_scaffold_116939_01G000100"/>
</dbReference>
<evidence type="ECO:0000259" key="4">
    <source>
        <dbReference type="PROSITE" id="PS50097"/>
    </source>
</evidence>
<keyword evidence="3" id="KW-1133">Transmembrane helix</keyword>
<dbReference type="Pfam" id="PF00651">
    <property type="entry name" value="BTB"/>
    <property type="match status" value="1"/>
</dbReference>
<comment type="pathway">
    <text evidence="1">Protein modification; protein ubiquitination.</text>
</comment>
<dbReference type="InterPro" id="IPR056423">
    <property type="entry name" value="BACK_BPM_SPOP"/>
</dbReference>
<evidence type="ECO:0000313" key="6">
    <source>
        <dbReference type="EnsemblPlants" id="TraesCS2A02G471800.1"/>
    </source>
</evidence>
<comment type="similarity">
    <text evidence="2">Belongs to the Tdpoz family.</text>
</comment>
<dbReference type="Gene3D" id="3.30.710.10">
    <property type="entry name" value="Potassium Channel Kv1.1, Chain A"/>
    <property type="match status" value="1"/>
</dbReference>
<dbReference type="AlphaFoldDB" id="A0A3B6B5A6"/>
<dbReference type="Gramene" id="TraesWEE_scaffold_166936_01G000100.1">
    <property type="protein sequence ID" value="TraesWEE_scaffold_166936_01G000100.1"/>
    <property type="gene ID" value="TraesWEE_scaffold_166936_01G000100"/>
</dbReference>
<dbReference type="PROSITE" id="PS50144">
    <property type="entry name" value="MATH"/>
    <property type="match status" value="1"/>
</dbReference>
<dbReference type="InterPro" id="IPR011333">
    <property type="entry name" value="SKP1/BTB/POZ_sf"/>
</dbReference>
<dbReference type="Pfam" id="PF22486">
    <property type="entry name" value="MATH_2"/>
    <property type="match status" value="1"/>
</dbReference>
<dbReference type="Gramene" id="TraesCS2A02G471800.1">
    <property type="protein sequence ID" value="TraesCS2A02G471800.1"/>
    <property type="gene ID" value="TraesCS2A02G471800"/>
</dbReference>
<evidence type="ECO:0000256" key="1">
    <source>
        <dbReference type="ARBA" id="ARBA00004906"/>
    </source>
</evidence>
<dbReference type="PANTHER" id="PTHR26379">
    <property type="entry name" value="BTB/POZ AND MATH DOMAIN-CONTAINING PROTEIN 1"/>
    <property type="match status" value="1"/>
</dbReference>
<proteinExistence type="inferred from homology"/>
<sequence>MFSITCSTYRTRTLNSSGLAYKFIPADAYMIRSLPSSIDLLPFAMGNIIGSSPAKLYAPETWSRCYTEGDTVIHNFEIADFSLIDGMGAGSWVTSSTFSAGGCDWDIMFYPDGLKKNEAGCAHADTPAAFLRLRRGQPGVEVMTKYTLSIWGKDGQVVEQPSLRHTFTSMVASWGYEGFVPKSKLRALKDDCFTIRCVFTVLKERHIEDVSAFIVPIPPSNFHQDFGNMLKDGEGTDVTFVVGDQSFQAHRAVLAARTPFFRAELFGPMKENNMQRINIDDVEPFVFKALLHFIYTDALPDNRDVRKNTTLQHLMVAADRYGLDRLAAMCEGELCRGIDVQTVATTLTLAKQHCRERLKDVCIDFMSSRDVFGDVKKTDGFKHLVTSCPEVMSEILQENLPLPEVVRTNPRRTPGWLKRQQRSSQVRRAVLVSACVLVPAAVVSCRVYMRRR</sequence>
<dbReference type="Gramene" id="TraesCS2A03G1108600.1">
    <property type="protein sequence ID" value="TraesCS2A03G1108600.1.CDS"/>
    <property type="gene ID" value="TraesCS2A03G1108600"/>
</dbReference>
<keyword evidence="3" id="KW-0812">Transmembrane</keyword>
<reference evidence="6" key="2">
    <citation type="submission" date="2018-10" db="UniProtKB">
        <authorList>
            <consortium name="EnsemblPlants"/>
        </authorList>
    </citation>
    <scope>IDENTIFICATION</scope>
</reference>
<dbReference type="InterPro" id="IPR008974">
    <property type="entry name" value="TRAF-like"/>
</dbReference>
<reference evidence="6" key="1">
    <citation type="submission" date="2018-08" db="EMBL/GenBank/DDBJ databases">
        <authorList>
            <person name="Rossello M."/>
        </authorList>
    </citation>
    <scope>NUCLEOTIDE SEQUENCE [LARGE SCALE GENOMIC DNA]</scope>
    <source>
        <strain evidence="6">cv. Chinese Spring</strain>
    </source>
</reference>
<dbReference type="Gene3D" id="2.60.210.10">
    <property type="entry name" value="Apoptosis, Tumor Necrosis Factor Receptor Associated Protein 2, Chain A"/>
    <property type="match status" value="1"/>
</dbReference>
<dbReference type="CDD" id="cd00121">
    <property type="entry name" value="MATH"/>
    <property type="match status" value="1"/>
</dbReference>
<evidence type="ECO:0000256" key="3">
    <source>
        <dbReference type="SAM" id="Phobius"/>
    </source>
</evidence>
<dbReference type="OrthoDB" id="6359816at2759"/>
<dbReference type="InterPro" id="IPR045005">
    <property type="entry name" value="BPM1-6"/>
</dbReference>
<feature type="domain" description="BTB" evidence="4">
    <location>
        <begin position="236"/>
        <end position="303"/>
    </location>
</feature>
<evidence type="ECO:0000259" key="5">
    <source>
        <dbReference type="PROSITE" id="PS50144"/>
    </source>
</evidence>
<dbReference type="SMR" id="A0A3B6B5A6"/>
<dbReference type="EnsemblPlants" id="TraesCS2A02G471800.1">
    <property type="protein sequence ID" value="TraesCS2A02G471800.1"/>
    <property type="gene ID" value="TraesCS2A02G471800"/>
</dbReference>
<dbReference type="InterPro" id="IPR002083">
    <property type="entry name" value="MATH/TRAF_dom"/>
</dbReference>
<accession>A0A3B6B5A6</accession>
<evidence type="ECO:0000313" key="7">
    <source>
        <dbReference type="Proteomes" id="UP000019116"/>
    </source>
</evidence>
<keyword evidence="3" id="KW-0472">Membrane</keyword>
<evidence type="ECO:0008006" key="8">
    <source>
        <dbReference type="Google" id="ProtNLM"/>
    </source>
</evidence>
<organism evidence="6">
    <name type="scientific">Triticum aestivum</name>
    <name type="common">Wheat</name>
    <dbReference type="NCBI Taxonomy" id="4565"/>
    <lineage>
        <taxon>Eukaryota</taxon>
        <taxon>Viridiplantae</taxon>
        <taxon>Streptophyta</taxon>
        <taxon>Embryophyta</taxon>
        <taxon>Tracheophyta</taxon>
        <taxon>Spermatophyta</taxon>
        <taxon>Magnoliopsida</taxon>
        <taxon>Liliopsida</taxon>
        <taxon>Poales</taxon>
        <taxon>Poaceae</taxon>
        <taxon>BOP clade</taxon>
        <taxon>Pooideae</taxon>
        <taxon>Triticodae</taxon>
        <taxon>Triticeae</taxon>
        <taxon>Triticinae</taxon>
        <taxon>Triticum</taxon>
    </lineage>
</organism>
<evidence type="ECO:0000256" key="2">
    <source>
        <dbReference type="ARBA" id="ARBA00010846"/>
    </source>
</evidence>
<dbReference type="Gene3D" id="1.25.40.420">
    <property type="match status" value="1"/>
</dbReference>
<dbReference type="STRING" id="4565.A0A3B6B5A6"/>
<protein>
    <recommendedName>
        <fullName evidence="8">BTB domain-containing protein</fullName>
    </recommendedName>
</protein>
<feature type="transmembrane region" description="Helical" evidence="3">
    <location>
        <begin position="429"/>
        <end position="449"/>
    </location>
</feature>
<dbReference type="PANTHER" id="PTHR26379:SF475">
    <property type="entry name" value="MATH DOMAIN-CONTAINING PROTEIN"/>
    <property type="match status" value="1"/>
</dbReference>
<dbReference type="Gramene" id="TraesCAD_scaffold_058650_01G000100.1">
    <property type="protein sequence ID" value="TraesCAD_scaffold_058650_01G000100.1"/>
    <property type="gene ID" value="TraesCAD_scaffold_058650_01G000100"/>
</dbReference>
<dbReference type="Proteomes" id="UP000019116">
    <property type="component" value="Chromosome 2A"/>
</dbReference>
<dbReference type="SUPFAM" id="SSF49599">
    <property type="entry name" value="TRAF domain-like"/>
    <property type="match status" value="1"/>
</dbReference>
<dbReference type="GO" id="GO:0016567">
    <property type="term" value="P:protein ubiquitination"/>
    <property type="evidence" value="ECO:0007669"/>
    <property type="project" value="InterPro"/>
</dbReference>
<dbReference type="InterPro" id="IPR000210">
    <property type="entry name" value="BTB/POZ_dom"/>
</dbReference>